<accession>A0ABC8USN6</accession>
<evidence type="ECO:0000313" key="2">
    <source>
        <dbReference type="EMBL" id="CAK9184019.1"/>
    </source>
</evidence>
<dbReference type="InterPro" id="IPR004158">
    <property type="entry name" value="DUF247_pln"/>
</dbReference>
<keyword evidence="1" id="KW-1133">Transmembrane helix</keyword>
<feature type="transmembrane region" description="Helical" evidence="1">
    <location>
        <begin position="419"/>
        <end position="440"/>
    </location>
</feature>
<reference evidence="2 3" key="1">
    <citation type="submission" date="2024-02" db="EMBL/GenBank/DDBJ databases">
        <authorList>
            <person name="Vignale AGUSTIN F."/>
            <person name="Sosa J E."/>
            <person name="Modenutti C."/>
        </authorList>
    </citation>
    <scope>NUCLEOTIDE SEQUENCE [LARGE SCALE GENOMIC DNA]</scope>
</reference>
<name>A0ABC8USN6_9AQUA</name>
<dbReference type="PANTHER" id="PTHR31549:SF149">
    <property type="entry name" value="ISOPRENOID SYNTHASE DOMAIN-CONTAINING PROTEIN"/>
    <property type="match status" value="1"/>
</dbReference>
<keyword evidence="3" id="KW-1185">Reference proteome</keyword>
<comment type="caution">
    <text evidence="2">The sequence shown here is derived from an EMBL/GenBank/DDBJ whole genome shotgun (WGS) entry which is preliminary data.</text>
</comment>
<protein>
    <submittedName>
        <fullName evidence="2">Uncharacterized protein</fullName>
    </submittedName>
</protein>
<evidence type="ECO:0000256" key="1">
    <source>
        <dbReference type="SAM" id="Phobius"/>
    </source>
</evidence>
<gene>
    <name evidence="2" type="ORF">ILEXP_LOCUS54317</name>
</gene>
<dbReference type="AlphaFoldDB" id="A0ABC8USN6"/>
<organism evidence="2 3">
    <name type="scientific">Ilex paraguariensis</name>
    <name type="common">yerba mate</name>
    <dbReference type="NCBI Taxonomy" id="185542"/>
    <lineage>
        <taxon>Eukaryota</taxon>
        <taxon>Viridiplantae</taxon>
        <taxon>Streptophyta</taxon>
        <taxon>Embryophyta</taxon>
        <taxon>Tracheophyta</taxon>
        <taxon>Spermatophyta</taxon>
        <taxon>Magnoliopsida</taxon>
        <taxon>eudicotyledons</taxon>
        <taxon>Gunneridae</taxon>
        <taxon>Pentapetalae</taxon>
        <taxon>asterids</taxon>
        <taxon>campanulids</taxon>
        <taxon>Aquifoliales</taxon>
        <taxon>Aquifoliaceae</taxon>
        <taxon>Ilex</taxon>
    </lineage>
</organism>
<dbReference type="Proteomes" id="UP001642360">
    <property type="component" value="Unassembled WGS sequence"/>
</dbReference>
<dbReference type="Pfam" id="PF03140">
    <property type="entry name" value="DUF247"/>
    <property type="match status" value="1"/>
</dbReference>
<dbReference type="EMBL" id="CAUOFW020008835">
    <property type="protein sequence ID" value="CAK9184019.1"/>
    <property type="molecule type" value="Genomic_DNA"/>
</dbReference>
<proteinExistence type="predicted"/>
<sequence>MQRLTMTDDKNSSEEWVISIRKAGAANMSKNFQTRKQHMRMVPEILQANKGFQKYFVPRVVSIGPYHHGNPMLQQVENLKPVIANMYVSDKVEILQELPAKILERISEVRDCYDEGSIQNYNDESLAQMMILDGCFVLFYIRCVHYSNEDDLGMKSVYIALAQQDLFLLENQLPYFVLKDLMDERILKKKDWMTVMRSFIGMNRVTKKERGREQEEEEEEEEEDVGVSHLLELLRKRMVDYQDSDILQFNRYTYRNIKELMAVGIQIKPSDSGSLTGIRFHSHGSYATMALPAIIVNNSTKSKFLNLIADEMSSDEPNELWVTSYVCFLSKLISHPDDVKMLSSAKILDNFLGSDDEVSNLFQEIGGDLVPNPCAYADVRYDIQLYYNETLSSWLTQFRRYKTKVYRSQLMDDYFKNPWSILALGGAILALFFTGVQAYFQIWSSPSECEGLCNYIKTTHRI</sequence>
<dbReference type="PANTHER" id="PTHR31549">
    <property type="entry name" value="PROTEIN, PUTATIVE (DUF247)-RELATED-RELATED"/>
    <property type="match status" value="1"/>
</dbReference>
<keyword evidence="1" id="KW-0812">Transmembrane</keyword>
<evidence type="ECO:0000313" key="3">
    <source>
        <dbReference type="Proteomes" id="UP001642360"/>
    </source>
</evidence>
<keyword evidence="1" id="KW-0472">Membrane</keyword>